<evidence type="ECO:0000256" key="2">
    <source>
        <dbReference type="SAM" id="MobiDB-lite"/>
    </source>
</evidence>
<feature type="coiled-coil region" evidence="1">
    <location>
        <begin position="118"/>
        <end position="145"/>
    </location>
</feature>
<dbReference type="EMBL" id="CP132508">
    <property type="protein sequence ID" value="WPD19654.1"/>
    <property type="molecule type" value="Genomic_DNA"/>
</dbReference>
<evidence type="ECO:0000256" key="1">
    <source>
        <dbReference type="SAM" id="Coils"/>
    </source>
</evidence>
<evidence type="ECO:0000313" key="5">
    <source>
        <dbReference type="Proteomes" id="UP001304683"/>
    </source>
</evidence>
<dbReference type="InterPro" id="IPR005561">
    <property type="entry name" value="ANTAR"/>
</dbReference>
<dbReference type="SMART" id="SM01012">
    <property type="entry name" value="ANTAR"/>
    <property type="match status" value="1"/>
</dbReference>
<organism evidence="4 5">
    <name type="scientific">Thermaerobacter composti</name>
    <dbReference type="NCBI Taxonomy" id="554949"/>
    <lineage>
        <taxon>Bacteria</taxon>
        <taxon>Bacillati</taxon>
        <taxon>Bacillota</taxon>
        <taxon>Clostridia</taxon>
        <taxon>Eubacteriales</taxon>
        <taxon>Clostridiales Family XVII. Incertae Sedis</taxon>
        <taxon>Thermaerobacter</taxon>
    </lineage>
</organism>
<dbReference type="PROSITE" id="PS50921">
    <property type="entry name" value="ANTAR"/>
    <property type="match status" value="1"/>
</dbReference>
<name>A0ABZ0QQW0_9FIRM</name>
<reference evidence="4 5" key="1">
    <citation type="submission" date="2023-08" db="EMBL/GenBank/DDBJ databases">
        <title>Genome sequence of Thermaerobacter compostii strain Ins1, a spore-forming filamentous bacterium isolated from a deep geothermal reservoir.</title>
        <authorList>
            <person name="Bregnard D."/>
            <person name="Gonzalez D."/>
            <person name="Junier P."/>
        </authorList>
    </citation>
    <scope>NUCLEOTIDE SEQUENCE [LARGE SCALE GENOMIC DNA]</scope>
    <source>
        <strain evidence="4 5">Ins1</strain>
    </source>
</reference>
<proteinExistence type="predicted"/>
<evidence type="ECO:0000259" key="3">
    <source>
        <dbReference type="PROSITE" id="PS50921"/>
    </source>
</evidence>
<dbReference type="Pfam" id="PF03861">
    <property type="entry name" value="ANTAR"/>
    <property type="match status" value="1"/>
</dbReference>
<keyword evidence="5" id="KW-1185">Reference proteome</keyword>
<evidence type="ECO:0000313" key="4">
    <source>
        <dbReference type="EMBL" id="WPD19654.1"/>
    </source>
</evidence>
<dbReference type="InterPro" id="IPR011006">
    <property type="entry name" value="CheY-like_superfamily"/>
</dbReference>
<dbReference type="Proteomes" id="UP001304683">
    <property type="component" value="Chromosome"/>
</dbReference>
<dbReference type="Gene3D" id="1.10.10.10">
    <property type="entry name" value="Winged helix-like DNA-binding domain superfamily/Winged helix DNA-binding domain"/>
    <property type="match status" value="1"/>
</dbReference>
<feature type="compositionally biased region" description="Basic and acidic residues" evidence="2">
    <location>
        <begin position="212"/>
        <end position="229"/>
    </location>
</feature>
<feature type="region of interest" description="Disordered" evidence="2">
    <location>
        <begin position="195"/>
        <end position="251"/>
    </location>
</feature>
<dbReference type="InterPro" id="IPR036388">
    <property type="entry name" value="WH-like_DNA-bd_sf"/>
</dbReference>
<feature type="compositionally biased region" description="Low complexity" evidence="2">
    <location>
        <begin position="242"/>
        <end position="251"/>
    </location>
</feature>
<keyword evidence="1" id="KW-0175">Coiled coil</keyword>
<protein>
    <submittedName>
        <fullName evidence="4">ANTAR domain-containing protein</fullName>
    </submittedName>
</protein>
<dbReference type="SUPFAM" id="SSF52172">
    <property type="entry name" value="CheY-like"/>
    <property type="match status" value="1"/>
</dbReference>
<accession>A0ABZ0QQW0</accession>
<gene>
    <name evidence="4" type="ORF">Q5761_03005</name>
</gene>
<dbReference type="RefSeq" id="WP_135225059.1">
    <property type="nucleotide sequence ID" value="NZ_CP132508.1"/>
</dbReference>
<feature type="domain" description="ANTAR" evidence="3">
    <location>
        <begin position="128"/>
        <end position="189"/>
    </location>
</feature>
<sequence length="251" mass="27771">MSQPQIVALGFDPAQEGARLPRSLVETGWPILLHVGWPSDDWLARHPADLYVLWLDGIDRPAERTRTLGRLTGRPVLWFYGAAGDEPAGLWQHLGSEDWPLWAVLPATAPRWQVVAVARSLLAAAARLEAALREVAEAARRLEDRKVIERAKGILMDRFDLAESEAYKRLRDTAMRQRKPLREIAQSIIEFASLGPLGGPSAPVGEGAGGNQERDEPSPRPVRPRDHHGPATGGRRRRPGRGSRPGQVERT</sequence>